<dbReference type="EMBL" id="CP049332">
    <property type="protein sequence ID" value="QIH43294.1"/>
    <property type="molecule type" value="Genomic_DNA"/>
</dbReference>
<protein>
    <submittedName>
        <fullName evidence="9">Acyltransferase family protein</fullName>
    </submittedName>
</protein>
<dbReference type="GO" id="GO:0016413">
    <property type="term" value="F:O-acetyltransferase activity"/>
    <property type="evidence" value="ECO:0007669"/>
    <property type="project" value="TreeGrafter"/>
</dbReference>
<feature type="transmembrane region" description="Helical" evidence="7">
    <location>
        <begin position="45"/>
        <end position="62"/>
    </location>
</feature>
<accession>A0A6G7CMI9</accession>
<keyword evidence="6 7" id="KW-0472">Membrane</keyword>
<comment type="subcellular location">
    <subcellularLocation>
        <location evidence="1">Cell membrane</location>
        <topology evidence="1">Multi-pass membrane protein</topology>
    </subcellularLocation>
</comment>
<feature type="transmembrane region" description="Helical" evidence="7">
    <location>
        <begin position="83"/>
        <end position="103"/>
    </location>
</feature>
<proteinExistence type="inferred from homology"/>
<dbReference type="KEGG" id="vzi:G5S32_14910"/>
<keyword evidence="3" id="KW-1003">Cell membrane</keyword>
<dbReference type="AlphaFoldDB" id="A0A6G7CMI9"/>
<feature type="transmembrane region" description="Helical" evidence="7">
    <location>
        <begin position="135"/>
        <end position="154"/>
    </location>
</feature>
<evidence type="ECO:0000256" key="1">
    <source>
        <dbReference type="ARBA" id="ARBA00004651"/>
    </source>
</evidence>
<evidence type="ECO:0000256" key="4">
    <source>
        <dbReference type="ARBA" id="ARBA00022692"/>
    </source>
</evidence>
<evidence type="ECO:0000256" key="6">
    <source>
        <dbReference type="ARBA" id="ARBA00023136"/>
    </source>
</evidence>
<name>A0A6G7CMI9_9VIBR</name>
<dbReference type="PANTHER" id="PTHR40074:SF2">
    <property type="entry name" value="O-ACETYLTRANSFERASE WECH"/>
    <property type="match status" value="1"/>
</dbReference>
<sequence>MNRIVSVDTFRVLAIISVISIHTSPFRECLDTSFCGYLDVLFNQGARFAVPFFFTISGYFFAEKAKHDRATIPTMISYIKKLIFIWMFFSAIYIFPYNLLSILDHGILGPAKVVYWNLLRIAENPVLFLFQGSQAHLWFLVSLSISILIASLFIHFFKPKNIIYLVLISLFLYIFGVLSKSYSETPIGIKFNFNTRNGPFFSTIFFVIGYVLSGYKITNRHIVRGFIIMLLGYVISFGEIYYLSSIYGIPPIEHDYVFGTLFIGLGTSLIALSNHSILNIKILSKFGKYTLGIYGIHFVFVSLLSDIDKQTSNPAWEIGYIFLVFLLSTATTIKLSNYKKLNKFFV</sequence>
<keyword evidence="5 7" id="KW-1133">Transmembrane helix</keyword>
<feature type="transmembrane region" description="Helical" evidence="7">
    <location>
        <begin position="161"/>
        <end position="178"/>
    </location>
</feature>
<feature type="transmembrane region" description="Helical" evidence="7">
    <location>
        <begin position="317"/>
        <end position="335"/>
    </location>
</feature>
<keyword evidence="9" id="KW-0808">Transferase</keyword>
<keyword evidence="4 7" id="KW-0812">Transmembrane</keyword>
<feature type="transmembrane region" description="Helical" evidence="7">
    <location>
        <begin position="198"/>
        <end position="215"/>
    </location>
</feature>
<feature type="domain" description="Acyltransferase 3" evidence="8">
    <location>
        <begin position="5"/>
        <end position="331"/>
    </location>
</feature>
<evidence type="ECO:0000256" key="5">
    <source>
        <dbReference type="ARBA" id="ARBA00022989"/>
    </source>
</evidence>
<feature type="transmembrane region" description="Helical" evidence="7">
    <location>
        <begin position="286"/>
        <end position="305"/>
    </location>
</feature>
<evidence type="ECO:0000313" key="10">
    <source>
        <dbReference type="Proteomes" id="UP000503003"/>
    </source>
</evidence>
<dbReference type="GO" id="GO:0009246">
    <property type="term" value="P:enterobacterial common antigen biosynthetic process"/>
    <property type="evidence" value="ECO:0007669"/>
    <property type="project" value="TreeGrafter"/>
</dbReference>
<keyword evidence="10" id="KW-1185">Reference proteome</keyword>
<feature type="transmembrane region" description="Helical" evidence="7">
    <location>
        <begin position="256"/>
        <end position="274"/>
    </location>
</feature>
<dbReference type="InterPro" id="IPR002656">
    <property type="entry name" value="Acyl_transf_3_dom"/>
</dbReference>
<keyword evidence="9" id="KW-0012">Acyltransferase</keyword>
<dbReference type="Proteomes" id="UP000503003">
    <property type="component" value="Chromosome 2"/>
</dbReference>
<dbReference type="GO" id="GO:0005886">
    <property type="term" value="C:plasma membrane"/>
    <property type="evidence" value="ECO:0007669"/>
    <property type="project" value="UniProtKB-SubCell"/>
</dbReference>
<dbReference type="RefSeq" id="WP_165312831.1">
    <property type="nucleotide sequence ID" value="NZ_CP049332.1"/>
</dbReference>
<feature type="transmembrane region" description="Helical" evidence="7">
    <location>
        <begin position="222"/>
        <end position="244"/>
    </location>
</feature>
<dbReference type="PANTHER" id="PTHR40074">
    <property type="entry name" value="O-ACETYLTRANSFERASE WECH"/>
    <property type="match status" value="1"/>
</dbReference>
<evidence type="ECO:0000313" key="9">
    <source>
        <dbReference type="EMBL" id="QIH43294.1"/>
    </source>
</evidence>
<reference evidence="9 10" key="1">
    <citation type="submission" date="2020-02" db="EMBL/GenBank/DDBJ databases">
        <title>A complete genome of a marine bacterium Vibrio sp. ZWAL4003 isolated from the mangrove sediment with the ability to degrade polysaccharides.</title>
        <authorList>
            <person name="Wu J."/>
            <person name="Qu W."/>
            <person name="Zeng R."/>
        </authorList>
    </citation>
    <scope>NUCLEOTIDE SEQUENCE [LARGE SCALE GENOMIC DNA]</scope>
    <source>
        <strain evidence="9 10">ZWAL4003</strain>
    </source>
</reference>
<evidence type="ECO:0000259" key="8">
    <source>
        <dbReference type="Pfam" id="PF01757"/>
    </source>
</evidence>
<evidence type="ECO:0000256" key="7">
    <source>
        <dbReference type="SAM" id="Phobius"/>
    </source>
</evidence>
<organism evidence="9 10">
    <name type="scientific">Vibrio ziniensis</name>
    <dbReference type="NCBI Taxonomy" id="2711221"/>
    <lineage>
        <taxon>Bacteria</taxon>
        <taxon>Pseudomonadati</taxon>
        <taxon>Pseudomonadota</taxon>
        <taxon>Gammaproteobacteria</taxon>
        <taxon>Vibrionales</taxon>
        <taxon>Vibrionaceae</taxon>
        <taxon>Vibrio</taxon>
    </lineage>
</organism>
<comment type="similarity">
    <text evidence="2">Belongs to the acyltransferase 3 family.</text>
</comment>
<evidence type="ECO:0000256" key="3">
    <source>
        <dbReference type="ARBA" id="ARBA00022475"/>
    </source>
</evidence>
<gene>
    <name evidence="9" type="ORF">G5S32_14910</name>
</gene>
<dbReference type="Pfam" id="PF01757">
    <property type="entry name" value="Acyl_transf_3"/>
    <property type="match status" value="1"/>
</dbReference>
<evidence type="ECO:0000256" key="2">
    <source>
        <dbReference type="ARBA" id="ARBA00007400"/>
    </source>
</evidence>